<name>C0NZN2_AJECG</name>
<proteinExistence type="predicted"/>
<dbReference type="InParanoid" id="C0NZN2"/>
<organism evidence="2 3">
    <name type="scientific">Ajellomyces capsulatus (strain G186AR / H82 / ATCC MYA-2454 / RMSCC 2432)</name>
    <name type="common">Darling's disease fungus</name>
    <name type="synonym">Histoplasma capsulatum</name>
    <dbReference type="NCBI Taxonomy" id="447093"/>
    <lineage>
        <taxon>Eukaryota</taxon>
        <taxon>Fungi</taxon>
        <taxon>Dikarya</taxon>
        <taxon>Ascomycota</taxon>
        <taxon>Pezizomycotina</taxon>
        <taxon>Eurotiomycetes</taxon>
        <taxon>Eurotiomycetidae</taxon>
        <taxon>Onygenales</taxon>
        <taxon>Ajellomycetaceae</taxon>
        <taxon>Histoplasma</taxon>
    </lineage>
</organism>
<gene>
    <name evidence="2" type="ORF">HCBG_08612</name>
</gene>
<dbReference type="EMBL" id="GG663378">
    <property type="protein sequence ID" value="EEH03280.1"/>
    <property type="molecule type" value="Genomic_DNA"/>
</dbReference>
<evidence type="ECO:0000313" key="3">
    <source>
        <dbReference type="Proteomes" id="UP000001631"/>
    </source>
</evidence>
<keyword evidence="3" id="KW-1185">Reference proteome</keyword>
<protein>
    <submittedName>
        <fullName evidence="2">Uncharacterized protein</fullName>
    </submittedName>
</protein>
<evidence type="ECO:0000256" key="1">
    <source>
        <dbReference type="SAM" id="MobiDB-lite"/>
    </source>
</evidence>
<accession>C0NZN2</accession>
<feature type="region of interest" description="Disordered" evidence="1">
    <location>
        <begin position="99"/>
        <end position="133"/>
    </location>
</feature>
<dbReference type="AlphaFoldDB" id="C0NZN2"/>
<sequence length="164" mass="17422">MSCLGDTMEQTVLRPKEGCACEPGVRAGMILSWGHGPRTGTIILRRRDVSNCSPNTKHKATIHGLYDLGSYSHDITAICPRKKERGIRSSLWLWQYRPSAQPPAAQPGGNRKGGDCEGTSIAIQGRGARHVTARSPTGLTGGCLAWPGLGHGGSPKPPNFPSLG</sequence>
<dbReference type="GeneID" id="69041628"/>
<dbReference type="RefSeq" id="XP_045283761.1">
    <property type="nucleotide sequence ID" value="XM_045435661.1"/>
</dbReference>
<evidence type="ECO:0000313" key="2">
    <source>
        <dbReference type="EMBL" id="EEH03280.1"/>
    </source>
</evidence>
<reference evidence="2" key="1">
    <citation type="submission" date="2009-02" db="EMBL/GenBank/DDBJ databases">
        <title>The Genome Sequence of Ajellomyces capsulatus strain G186AR.</title>
        <authorList>
            <consortium name="The Broad Institute Genome Sequencing Platform"/>
            <person name="Champion M."/>
            <person name="Cuomo C."/>
            <person name="Ma L.-J."/>
            <person name="Henn M.R."/>
            <person name="Sil A."/>
            <person name="Goldman B."/>
            <person name="Young S.K."/>
            <person name="Kodira C.D."/>
            <person name="Zeng Q."/>
            <person name="Koehrsen M."/>
            <person name="Alvarado L."/>
            <person name="Berlin A."/>
            <person name="Borenstein D."/>
            <person name="Chen Z."/>
            <person name="Engels R."/>
            <person name="Freedman E."/>
            <person name="Gellesch M."/>
            <person name="Goldberg J."/>
            <person name="Griggs A."/>
            <person name="Gujja S."/>
            <person name="Heiman D."/>
            <person name="Hepburn T."/>
            <person name="Howarth C."/>
            <person name="Jen D."/>
            <person name="Larson L."/>
            <person name="Lewis B."/>
            <person name="Mehta T."/>
            <person name="Park D."/>
            <person name="Pearson M."/>
            <person name="Roberts A."/>
            <person name="Saif S."/>
            <person name="Shea T."/>
            <person name="Shenoy N."/>
            <person name="Sisk P."/>
            <person name="Stolte C."/>
            <person name="Sykes S."/>
            <person name="Walk T."/>
            <person name="White J."/>
            <person name="Yandava C."/>
            <person name="Klein B."/>
            <person name="McEwen J.G."/>
            <person name="Puccia R."/>
            <person name="Goldman G.H."/>
            <person name="Felipe M.S."/>
            <person name="Nino-Vega G."/>
            <person name="San-Blas G."/>
            <person name="Taylor J."/>
            <person name="Mendoza L."/>
            <person name="Galagan J."/>
            <person name="Nusbaum C."/>
            <person name="Birren B."/>
        </authorList>
    </citation>
    <scope>NUCLEOTIDE SEQUENCE</scope>
    <source>
        <strain evidence="2">G186AR</strain>
    </source>
</reference>
<dbReference type="HOGENOM" id="CLU_1618512_0_0_1"/>
<dbReference type="Proteomes" id="UP000001631">
    <property type="component" value="Unassembled WGS sequence"/>
</dbReference>